<dbReference type="SMART" id="SM00389">
    <property type="entry name" value="HOX"/>
    <property type="match status" value="2"/>
</dbReference>
<sequence>MEMPSGRLCPCGPNIPSGSPPAQIATAEGYRRQAFIFSDPLNPSANMALREMKISQLREYIRDNNLGVSGQVGVHGSCDEGHGSRTKNDVIRDIQAATRRSASQPSSGTIRPSYSNYSEPVRREEPSFSSQFYYEQERRQEQERQEERYRLQEQRRAEERRQEEMMREEERRQRMEDERRKEERRREERREEERREEERREADRRRQEERRMEERQHEEKMRLLKEQHLHSVQMREKELEAAKRQFEEEKKRKGGIAQVDAVEQSMKSMSIRDESTKHVASLSEEKSRFALLHNIRKLQLSKLKYNPKKVLGEGTFGTVYKGTYMEIPVAIKKLKVVDCARDDFWREAASLSKLRHPNIVQIIGILQEQNLFIMELVEGTNLDAWLRQRKRAKEIDRHTTGQSSRLHPQFGASHDPHDIKSLNVMLDSHENVKLLDFGLSTAKKATQSVTSTGNKGFTLRWAAPEVLDRKLVKSRGTAVDVYAYGMVLLECLTLNHPWADTDYTEDDIREAVKDKERPQIPEQVQQEVCSGECGGVDVPVDSKATDSVLGPYSIEEAHYVPGPADLDVFASAGSTPEELQDPRTTEVLINTVIAAQVKLDSEELRAAKGKLKAPQPGCLKHIAVDGRRALCGIIMKQIQERRRAIAGIKNNSLTSDNVWSESIQKENEMEWSRDIVGLNTLVGEDPSKAVIESIWLTLRECLSPNQSIQKHSAPGHHTLCCAGSAWMLREMPRLVHLVVSVQCTHGDSNRKHLGMDSQLHLDEHNRDVELDEEEVLPLVEMTSVSQRRRIDRATTTRLRSVFSIDKNPTQETIEKLAQESGLATEDVERWFELKRYQETTKKRKRHSYTPLQKVWLEAAFEKQPFPALSTVRELADELKLTIPQVQCWYKNKRMKVGARSGTRHNFSEEEKEILADFFNKRHYPTNEQINWLSEKTHLRKKVVKHVREGGTLCQPEGLKDDEADAT</sequence>
<name>A0A2P6N1K5_9EUKA</name>
<dbReference type="PANTHER" id="PTHR44329">
    <property type="entry name" value="SERINE/THREONINE-PROTEIN KINASE TNNI3K-RELATED"/>
    <property type="match status" value="1"/>
</dbReference>
<dbReference type="GO" id="GO:0005634">
    <property type="term" value="C:nucleus"/>
    <property type="evidence" value="ECO:0007669"/>
    <property type="project" value="UniProtKB-SubCell"/>
</dbReference>
<gene>
    <name evidence="13" type="ORF">PROFUN_14140</name>
</gene>
<keyword evidence="7 9" id="KW-0238">DNA-binding</keyword>
<dbReference type="InParanoid" id="A0A2P6N1K5"/>
<dbReference type="SUPFAM" id="SSF56112">
    <property type="entry name" value="Protein kinase-like (PK-like)"/>
    <property type="match status" value="1"/>
</dbReference>
<dbReference type="EMBL" id="MDYQ01000252">
    <property type="protein sequence ID" value="PRP77852.1"/>
    <property type="molecule type" value="Genomic_DNA"/>
</dbReference>
<keyword evidence="7 9" id="KW-0539">Nucleus</keyword>
<evidence type="ECO:0000313" key="13">
    <source>
        <dbReference type="EMBL" id="PRP77852.1"/>
    </source>
</evidence>
<proteinExistence type="predicted"/>
<keyword evidence="14" id="KW-1185">Reference proteome</keyword>
<evidence type="ECO:0000256" key="1">
    <source>
        <dbReference type="ARBA" id="ARBA00022679"/>
    </source>
</evidence>
<evidence type="ECO:0000256" key="9">
    <source>
        <dbReference type="RuleBase" id="RU000682"/>
    </source>
</evidence>
<dbReference type="InterPro" id="IPR017441">
    <property type="entry name" value="Protein_kinase_ATP_BS"/>
</dbReference>
<dbReference type="Proteomes" id="UP000241769">
    <property type="component" value="Unassembled WGS sequence"/>
</dbReference>
<evidence type="ECO:0000256" key="4">
    <source>
        <dbReference type="ARBA" id="ARBA00022840"/>
    </source>
</evidence>
<dbReference type="InterPro" id="IPR000719">
    <property type="entry name" value="Prot_kinase_dom"/>
</dbReference>
<keyword evidence="2 8" id="KW-0547">Nucleotide-binding</keyword>
<dbReference type="InterPro" id="IPR001245">
    <property type="entry name" value="Ser-Thr/Tyr_kinase_cat_dom"/>
</dbReference>
<evidence type="ECO:0000256" key="5">
    <source>
        <dbReference type="ARBA" id="ARBA00047899"/>
    </source>
</evidence>
<evidence type="ECO:0000256" key="8">
    <source>
        <dbReference type="PROSITE-ProRule" id="PRU10141"/>
    </source>
</evidence>
<dbReference type="PANTHER" id="PTHR44329:SF288">
    <property type="entry name" value="MITOGEN-ACTIVATED PROTEIN KINASE KINASE KINASE 20"/>
    <property type="match status" value="1"/>
</dbReference>
<feature type="domain" description="Protein kinase" evidence="11">
    <location>
        <begin position="305"/>
        <end position="624"/>
    </location>
</feature>
<feature type="domain" description="Homeobox" evidence="12">
    <location>
        <begin position="839"/>
        <end position="899"/>
    </location>
</feature>
<dbReference type="InterPro" id="IPR051681">
    <property type="entry name" value="Ser/Thr_Kinases-Pseudokinases"/>
</dbReference>
<dbReference type="Gene3D" id="1.10.10.60">
    <property type="entry name" value="Homeodomain-like"/>
    <property type="match status" value="3"/>
</dbReference>
<keyword evidence="1" id="KW-0808">Transferase</keyword>
<dbReference type="Pfam" id="PF00046">
    <property type="entry name" value="Homeodomain"/>
    <property type="match status" value="3"/>
</dbReference>
<accession>A0A2P6N1K5</accession>
<dbReference type="CDD" id="cd00086">
    <property type="entry name" value="homeodomain"/>
    <property type="match status" value="3"/>
</dbReference>
<feature type="domain" description="Homeobox" evidence="12">
    <location>
        <begin position="781"/>
        <end position="841"/>
    </location>
</feature>
<dbReference type="InterPro" id="IPR011009">
    <property type="entry name" value="Kinase-like_dom_sf"/>
</dbReference>
<comment type="catalytic activity">
    <reaction evidence="6">
        <text>L-seryl-[protein] + ATP = O-phospho-L-seryl-[protein] + ADP + H(+)</text>
        <dbReference type="Rhea" id="RHEA:17989"/>
        <dbReference type="Rhea" id="RHEA-COMP:9863"/>
        <dbReference type="Rhea" id="RHEA-COMP:11604"/>
        <dbReference type="ChEBI" id="CHEBI:15378"/>
        <dbReference type="ChEBI" id="CHEBI:29999"/>
        <dbReference type="ChEBI" id="CHEBI:30616"/>
        <dbReference type="ChEBI" id="CHEBI:83421"/>
        <dbReference type="ChEBI" id="CHEBI:456216"/>
        <dbReference type="EC" id="2.7.11.1"/>
    </reaction>
</comment>
<evidence type="ECO:0000256" key="3">
    <source>
        <dbReference type="ARBA" id="ARBA00022777"/>
    </source>
</evidence>
<keyword evidence="4 8" id="KW-0067">ATP-binding</keyword>
<dbReference type="PROSITE" id="PS00107">
    <property type="entry name" value="PROTEIN_KINASE_ATP"/>
    <property type="match status" value="1"/>
</dbReference>
<evidence type="ECO:0000256" key="10">
    <source>
        <dbReference type="SAM" id="MobiDB-lite"/>
    </source>
</evidence>
<dbReference type="SMART" id="SM00220">
    <property type="entry name" value="S_TKc"/>
    <property type="match status" value="1"/>
</dbReference>
<keyword evidence="3 13" id="KW-0418">Kinase</keyword>
<feature type="compositionally biased region" description="Polar residues" evidence="10">
    <location>
        <begin position="98"/>
        <end position="118"/>
    </location>
</feature>
<dbReference type="InterPro" id="IPR001356">
    <property type="entry name" value="HD"/>
</dbReference>
<comment type="caution">
    <text evidence="13">The sequence shown here is derived from an EMBL/GenBank/DDBJ whole genome shotgun (WGS) entry which is preliminary data.</text>
</comment>
<evidence type="ECO:0000313" key="14">
    <source>
        <dbReference type="Proteomes" id="UP000241769"/>
    </source>
</evidence>
<keyword evidence="7 9" id="KW-0371">Homeobox</keyword>
<feature type="region of interest" description="Disordered" evidence="10">
    <location>
        <begin position="97"/>
        <end position="219"/>
    </location>
</feature>
<dbReference type="PROSITE" id="PS50071">
    <property type="entry name" value="HOMEOBOX_2"/>
    <property type="match status" value="2"/>
</dbReference>
<dbReference type="InterPro" id="IPR009057">
    <property type="entry name" value="Homeodomain-like_sf"/>
</dbReference>
<evidence type="ECO:0000259" key="11">
    <source>
        <dbReference type="PROSITE" id="PS50011"/>
    </source>
</evidence>
<reference evidence="13 14" key="1">
    <citation type="journal article" date="2018" name="Genome Biol. Evol.">
        <title>Multiple Roots of Fruiting Body Formation in Amoebozoa.</title>
        <authorList>
            <person name="Hillmann F."/>
            <person name="Forbes G."/>
            <person name="Novohradska S."/>
            <person name="Ferling I."/>
            <person name="Riege K."/>
            <person name="Groth M."/>
            <person name="Westermann M."/>
            <person name="Marz M."/>
            <person name="Spaller T."/>
            <person name="Winckler T."/>
            <person name="Schaap P."/>
            <person name="Glockner G."/>
        </authorList>
    </citation>
    <scope>NUCLEOTIDE SEQUENCE [LARGE SCALE GENOMIC DNA]</scope>
    <source>
        <strain evidence="13 14">Jena</strain>
    </source>
</reference>
<dbReference type="GO" id="GO:0003677">
    <property type="term" value="F:DNA binding"/>
    <property type="evidence" value="ECO:0007669"/>
    <property type="project" value="UniProtKB-UniRule"/>
</dbReference>
<protein>
    <submittedName>
        <fullName evidence="13">Serine/threonine-protein kinase DCLK3</fullName>
    </submittedName>
</protein>
<dbReference type="Pfam" id="PF07714">
    <property type="entry name" value="PK_Tyr_Ser-Thr"/>
    <property type="match status" value="1"/>
</dbReference>
<evidence type="ECO:0000256" key="7">
    <source>
        <dbReference type="PROSITE-ProRule" id="PRU00108"/>
    </source>
</evidence>
<dbReference type="PROSITE" id="PS50011">
    <property type="entry name" value="PROTEIN_KINASE_DOM"/>
    <property type="match status" value="1"/>
</dbReference>
<dbReference type="AlphaFoldDB" id="A0A2P6N1K5"/>
<comment type="catalytic activity">
    <reaction evidence="5">
        <text>L-threonyl-[protein] + ATP = O-phospho-L-threonyl-[protein] + ADP + H(+)</text>
        <dbReference type="Rhea" id="RHEA:46608"/>
        <dbReference type="Rhea" id="RHEA-COMP:11060"/>
        <dbReference type="Rhea" id="RHEA-COMP:11605"/>
        <dbReference type="ChEBI" id="CHEBI:15378"/>
        <dbReference type="ChEBI" id="CHEBI:30013"/>
        <dbReference type="ChEBI" id="CHEBI:30616"/>
        <dbReference type="ChEBI" id="CHEBI:61977"/>
        <dbReference type="ChEBI" id="CHEBI:456216"/>
        <dbReference type="EC" id="2.7.11.1"/>
    </reaction>
</comment>
<dbReference type="OrthoDB" id="69842at2759"/>
<comment type="subcellular location">
    <subcellularLocation>
        <location evidence="7 9">Nucleus</location>
    </subcellularLocation>
</comment>
<dbReference type="GO" id="GO:0004674">
    <property type="term" value="F:protein serine/threonine kinase activity"/>
    <property type="evidence" value="ECO:0007669"/>
    <property type="project" value="UniProtKB-EC"/>
</dbReference>
<feature type="region of interest" description="Disordered" evidence="10">
    <location>
        <begin position="1"/>
        <end position="21"/>
    </location>
</feature>
<evidence type="ECO:0000256" key="2">
    <source>
        <dbReference type="ARBA" id="ARBA00022741"/>
    </source>
</evidence>
<dbReference type="SUPFAM" id="SSF46689">
    <property type="entry name" value="Homeodomain-like"/>
    <property type="match status" value="3"/>
</dbReference>
<evidence type="ECO:0000256" key="6">
    <source>
        <dbReference type="ARBA" id="ARBA00048679"/>
    </source>
</evidence>
<feature type="compositionally biased region" description="Basic and acidic residues" evidence="10">
    <location>
        <begin position="135"/>
        <end position="219"/>
    </location>
</feature>
<feature type="DNA-binding region" description="Homeobox" evidence="7">
    <location>
        <begin position="841"/>
        <end position="900"/>
    </location>
</feature>
<feature type="binding site" evidence="8">
    <location>
        <position position="333"/>
    </location>
    <ligand>
        <name>ATP</name>
        <dbReference type="ChEBI" id="CHEBI:30616"/>
    </ligand>
</feature>
<evidence type="ECO:0000259" key="12">
    <source>
        <dbReference type="PROSITE" id="PS50071"/>
    </source>
</evidence>
<dbReference type="Gene3D" id="1.10.510.10">
    <property type="entry name" value="Transferase(Phosphotransferase) domain 1"/>
    <property type="match status" value="1"/>
</dbReference>
<feature type="DNA-binding region" description="Homeobox" evidence="7">
    <location>
        <begin position="783"/>
        <end position="842"/>
    </location>
</feature>
<dbReference type="GO" id="GO:0005524">
    <property type="term" value="F:ATP binding"/>
    <property type="evidence" value="ECO:0007669"/>
    <property type="project" value="UniProtKB-UniRule"/>
</dbReference>
<organism evidence="13 14">
    <name type="scientific">Planoprotostelium fungivorum</name>
    <dbReference type="NCBI Taxonomy" id="1890364"/>
    <lineage>
        <taxon>Eukaryota</taxon>
        <taxon>Amoebozoa</taxon>
        <taxon>Evosea</taxon>
        <taxon>Variosea</taxon>
        <taxon>Cavosteliida</taxon>
        <taxon>Cavosteliaceae</taxon>
        <taxon>Planoprotostelium</taxon>
    </lineage>
</organism>